<name>A0ABQ6NPJ7_9BACL</name>
<evidence type="ECO:0000313" key="2">
    <source>
        <dbReference type="EMBL" id="GMK47008.1"/>
    </source>
</evidence>
<evidence type="ECO:0000313" key="3">
    <source>
        <dbReference type="Proteomes" id="UP001285921"/>
    </source>
</evidence>
<sequence length="90" mass="10921">MIRKFSFWLPFISFIFLVFHWSQLDSKTNFDDKGLLVYYTSPPFLIAEQHFAFDHEVLFYCLTIVFWFLIGWIIDRLIKSLIAMLKKAKY</sequence>
<organism evidence="2 3">
    <name type="scientific">Paenibacillus glycanilyticus</name>
    <dbReference type="NCBI Taxonomy" id="126569"/>
    <lineage>
        <taxon>Bacteria</taxon>
        <taxon>Bacillati</taxon>
        <taxon>Bacillota</taxon>
        <taxon>Bacilli</taxon>
        <taxon>Bacillales</taxon>
        <taxon>Paenibacillaceae</taxon>
        <taxon>Paenibacillus</taxon>
    </lineage>
</organism>
<feature type="transmembrane region" description="Helical" evidence="1">
    <location>
        <begin position="7"/>
        <end position="24"/>
    </location>
</feature>
<keyword evidence="1" id="KW-0472">Membrane</keyword>
<evidence type="ECO:0000256" key="1">
    <source>
        <dbReference type="SAM" id="Phobius"/>
    </source>
</evidence>
<reference evidence="2 3" key="1">
    <citation type="submission" date="2023-05" db="EMBL/GenBank/DDBJ databases">
        <title>Draft genome of Paenibacillus sp. CCS26.</title>
        <authorList>
            <person name="Akita H."/>
            <person name="Shinto Y."/>
            <person name="Kimura Z."/>
        </authorList>
    </citation>
    <scope>NUCLEOTIDE SEQUENCE [LARGE SCALE GENOMIC DNA]</scope>
    <source>
        <strain evidence="2 3">CCS26</strain>
    </source>
</reference>
<dbReference type="EMBL" id="BTCL01000016">
    <property type="protein sequence ID" value="GMK47008.1"/>
    <property type="molecule type" value="Genomic_DNA"/>
</dbReference>
<keyword evidence="1" id="KW-0812">Transmembrane</keyword>
<comment type="caution">
    <text evidence="2">The sequence shown here is derived from an EMBL/GenBank/DDBJ whole genome shotgun (WGS) entry which is preliminary data.</text>
</comment>
<feature type="transmembrane region" description="Helical" evidence="1">
    <location>
        <begin position="57"/>
        <end position="78"/>
    </location>
</feature>
<protein>
    <submittedName>
        <fullName evidence="2">Uncharacterized protein</fullName>
    </submittedName>
</protein>
<proteinExistence type="predicted"/>
<keyword evidence="1" id="KW-1133">Transmembrane helix</keyword>
<accession>A0ABQ6NPJ7</accession>
<gene>
    <name evidence="2" type="ORF">PghCCS26_41370</name>
</gene>
<keyword evidence="3" id="KW-1185">Reference proteome</keyword>
<dbReference type="Proteomes" id="UP001285921">
    <property type="component" value="Unassembled WGS sequence"/>
</dbReference>